<evidence type="ECO:0000256" key="5">
    <source>
        <dbReference type="PIRSR" id="PIRSR602480-1"/>
    </source>
</evidence>
<dbReference type="EC" id="2.5.1.54" evidence="6"/>
<feature type="binding site" evidence="5">
    <location>
        <position position="404"/>
    </location>
    <ligand>
        <name>Mn(2+)</name>
        <dbReference type="ChEBI" id="CHEBI:29035"/>
    </ligand>
</feature>
<evidence type="ECO:0000313" key="8">
    <source>
        <dbReference type="EMBL" id="EMF17496.1"/>
    </source>
</evidence>
<name>N1QJT2_SPHMS</name>
<evidence type="ECO:0000256" key="2">
    <source>
        <dbReference type="ARBA" id="ARBA00008911"/>
    </source>
</evidence>
<dbReference type="Proteomes" id="UP000016931">
    <property type="component" value="Unassembled WGS sequence"/>
</dbReference>
<dbReference type="HOGENOM" id="CLU_026885_0_1_1"/>
<reference evidence="8 9" key="1">
    <citation type="journal article" date="2012" name="PLoS Pathog.">
        <title>Diverse lifestyles and strategies of plant pathogenesis encoded in the genomes of eighteen Dothideomycetes fungi.</title>
        <authorList>
            <person name="Ohm R.A."/>
            <person name="Feau N."/>
            <person name="Henrissat B."/>
            <person name="Schoch C.L."/>
            <person name="Horwitz B.A."/>
            <person name="Barry K.W."/>
            <person name="Condon B.J."/>
            <person name="Copeland A.C."/>
            <person name="Dhillon B."/>
            <person name="Glaser F."/>
            <person name="Hesse C.N."/>
            <person name="Kosti I."/>
            <person name="LaButti K."/>
            <person name="Lindquist E.A."/>
            <person name="Lucas S."/>
            <person name="Salamov A.A."/>
            <person name="Bradshaw R.E."/>
            <person name="Ciuffetti L."/>
            <person name="Hamelin R.C."/>
            <person name="Kema G.H.J."/>
            <person name="Lawrence C."/>
            <person name="Scott J.A."/>
            <person name="Spatafora J.W."/>
            <person name="Turgeon B.G."/>
            <person name="de Wit P.J.G.M."/>
            <person name="Zhong S."/>
            <person name="Goodwin S.B."/>
            <person name="Grigoriev I.V."/>
        </authorList>
    </citation>
    <scope>NUCLEOTIDE SEQUENCE [LARGE SCALE GENOMIC DNA]</scope>
    <source>
        <strain evidence="8 9">SO2202</strain>
    </source>
</reference>
<evidence type="ECO:0000256" key="4">
    <source>
        <dbReference type="ARBA" id="ARBA00047508"/>
    </source>
</evidence>
<evidence type="ECO:0000256" key="7">
    <source>
        <dbReference type="SAM" id="MobiDB-lite"/>
    </source>
</evidence>
<dbReference type="PANTHER" id="PTHR21337">
    <property type="entry name" value="PHOSPHO-2-DEHYDRO-3-DEOXYHEPTONATE ALDOLASE 1, 2"/>
    <property type="match status" value="1"/>
</dbReference>
<protein>
    <recommendedName>
        <fullName evidence="6">Phospho-2-dehydro-3-deoxyheptonate aldolase</fullName>
        <ecNumber evidence="6">2.5.1.54</ecNumber>
    </recommendedName>
</protein>
<dbReference type="InterPro" id="IPR002480">
    <property type="entry name" value="DAHP_synth_2"/>
</dbReference>
<dbReference type="OMA" id="FKVMMQM"/>
<keyword evidence="6" id="KW-0057">Aromatic amino acid biosynthesis</keyword>
<dbReference type="UniPathway" id="UPA00053">
    <property type="reaction ID" value="UER00084"/>
</dbReference>
<feature type="region of interest" description="Disordered" evidence="7">
    <location>
        <begin position="1"/>
        <end position="39"/>
    </location>
</feature>
<dbReference type="GO" id="GO:0009073">
    <property type="term" value="P:aromatic amino acid family biosynthetic process"/>
    <property type="evidence" value="ECO:0007669"/>
    <property type="project" value="UniProtKB-KW"/>
</dbReference>
<dbReference type="GO" id="GO:0008652">
    <property type="term" value="P:amino acid biosynthetic process"/>
    <property type="evidence" value="ECO:0007669"/>
    <property type="project" value="UniProtKB-KW"/>
</dbReference>
<feature type="region of interest" description="Disordered" evidence="7">
    <location>
        <begin position="277"/>
        <end position="302"/>
    </location>
</feature>
<feature type="binding site" evidence="5">
    <location>
        <position position="372"/>
    </location>
    <ligand>
        <name>phosphoenolpyruvate</name>
        <dbReference type="ChEBI" id="CHEBI:58702"/>
    </ligand>
</feature>
<keyword evidence="9" id="KW-1185">Reference proteome</keyword>
<feature type="binding site" evidence="5">
    <location>
        <position position="139"/>
    </location>
    <ligand>
        <name>phosphoenolpyruvate</name>
        <dbReference type="ChEBI" id="CHEBI:58702"/>
    </ligand>
</feature>
<comment type="pathway">
    <text evidence="1 6">Metabolic intermediate biosynthesis; chorismate biosynthesis; chorismate from D-erythrose 4-phosphate and phosphoenolpyruvate: step 1/7.</text>
</comment>
<keyword evidence="5" id="KW-0464">Manganese</keyword>
<accession>N1QJT2</accession>
<feature type="compositionally biased region" description="Polar residues" evidence="7">
    <location>
        <begin position="1"/>
        <end position="11"/>
    </location>
</feature>
<dbReference type="Gene3D" id="3.20.20.70">
    <property type="entry name" value="Aldolase class I"/>
    <property type="match status" value="1"/>
</dbReference>
<sequence>MASLAGSTSAGKMTEHSQENTITSLPTISGNRASTWTPDSWRSKPIVQAVDYEDTQAVAAATAKLEHLPPLVTPREIWKLRNSLRDVALGKAFLLQGGDCAELFDYCHDGSIDSKIKLLLQMSLVLIWGGNKPIVRIARMAGQYAKPRSKPTEMHEGKEIPSYRGDILNSYHPDDRRIDPDRLVQAYFHSAATLNYVRAQLASGIADLHNPMDWSLGHVGDQALLEKYSKIVNTIRESLRFMRTVGADAGSDLSSVDLFTSHEALLLVYEEALTRKLKRPSNSDRPPVRRQSVIDPMKPQTEPTGYYNTSAHLIWIGDRTRQPDHAHIEYARGIENPIGIKVGPSTKTEDLQLLLDTVNPNRDVGKVMLITRYGKDKIAEMLPQHIEAVQKTGHTVVWQCDPMHGNTRSTADGTKTRSFQHVFDELAAAIRIHQRQGTYLGGVHLELTGDAVTECTGGSQGIDDTDLSKAYRTFCDPRLNEKQALELAFLVADSLRDSVAPADVKQT</sequence>
<dbReference type="STRING" id="692275.N1QJT2"/>
<comment type="similarity">
    <text evidence="2 6">Belongs to the class-II DAHP synthase family.</text>
</comment>
<dbReference type="RefSeq" id="XP_016765617.1">
    <property type="nucleotide sequence ID" value="XM_016901802.1"/>
</dbReference>
<gene>
    <name evidence="8" type="ORF">SEPMUDRAFT_122860</name>
</gene>
<dbReference type="EMBL" id="KB456260">
    <property type="protein sequence ID" value="EMF17496.1"/>
    <property type="molecule type" value="Genomic_DNA"/>
</dbReference>
<evidence type="ECO:0000313" key="9">
    <source>
        <dbReference type="Proteomes" id="UP000016931"/>
    </source>
</evidence>
<comment type="catalytic activity">
    <reaction evidence="4 6">
        <text>D-erythrose 4-phosphate + phosphoenolpyruvate + H2O = 7-phospho-2-dehydro-3-deoxy-D-arabino-heptonate + phosphate</text>
        <dbReference type="Rhea" id="RHEA:14717"/>
        <dbReference type="ChEBI" id="CHEBI:15377"/>
        <dbReference type="ChEBI" id="CHEBI:16897"/>
        <dbReference type="ChEBI" id="CHEBI:43474"/>
        <dbReference type="ChEBI" id="CHEBI:58394"/>
        <dbReference type="ChEBI" id="CHEBI:58702"/>
        <dbReference type="EC" id="2.5.1.54"/>
    </reaction>
</comment>
<dbReference type="InterPro" id="IPR013785">
    <property type="entry name" value="Aldolase_TIM"/>
</dbReference>
<dbReference type="SUPFAM" id="SSF51569">
    <property type="entry name" value="Aldolase"/>
    <property type="match status" value="1"/>
</dbReference>
<evidence type="ECO:0000256" key="1">
    <source>
        <dbReference type="ARBA" id="ARBA00004688"/>
    </source>
</evidence>
<comment type="cofactor">
    <cofactor evidence="5">
        <name>Mn(2+)</name>
        <dbReference type="ChEBI" id="CHEBI:29035"/>
    </cofactor>
    <cofactor evidence="5">
        <name>Co(2+)</name>
        <dbReference type="ChEBI" id="CHEBI:48828"/>
    </cofactor>
    <cofactor evidence="5">
        <name>Cd(2+)</name>
        <dbReference type="ChEBI" id="CHEBI:48775"/>
    </cofactor>
    <text evidence="5">Binds 1 divalent cation per subunit. The enzyme is active with manganese, cobalt or cadmium ions.</text>
</comment>
<feature type="binding site" evidence="5">
    <location>
        <position position="446"/>
    </location>
    <ligand>
        <name>Mn(2+)</name>
        <dbReference type="ChEBI" id="CHEBI:29035"/>
    </ligand>
</feature>
<evidence type="ECO:0000256" key="3">
    <source>
        <dbReference type="ARBA" id="ARBA00022679"/>
    </source>
</evidence>
<keyword evidence="5" id="KW-0104">Cadmium</keyword>
<dbReference type="AlphaFoldDB" id="N1QJT2"/>
<proteinExistence type="inferred from homology"/>
<feature type="compositionally biased region" description="Polar residues" evidence="7">
    <location>
        <begin position="19"/>
        <end position="39"/>
    </location>
</feature>
<dbReference type="PANTHER" id="PTHR21337:SF0">
    <property type="entry name" value="PHOSPHO-2-DEHYDRO-3-DEOXYHEPTONATE ALDOLASE"/>
    <property type="match status" value="1"/>
</dbReference>
<keyword evidence="6" id="KW-0028">Amino-acid biosynthesis</keyword>
<feature type="binding site" evidence="5">
    <location>
        <position position="100"/>
    </location>
    <ligand>
        <name>Mn(2+)</name>
        <dbReference type="ChEBI" id="CHEBI:29035"/>
    </ligand>
</feature>
<evidence type="ECO:0000256" key="6">
    <source>
        <dbReference type="RuleBase" id="RU363071"/>
    </source>
</evidence>
<feature type="binding site" evidence="5">
    <location>
        <position position="476"/>
    </location>
    <ligand>
        <name>Mn(2+)</name>
        <dbReference type="ChEBI" id="CHEBI:29035"/>
    </ligand>
</feature>
<keyword evidence="3 6" id="KW-0808">Transferase</keyword>
<organism evidence="8 9">
    <name type="scientific">Sphaerulina musiva (strain SO2202)</name>
    <name type="common">Poplar stem canker fungus</name>
    <name type="synonym">Septoria musiva</name>
    <dbReference type="NCBI Taxonomy" id="692275"/>
    <lineage>
        <taxon>Eukaryota</taxon>
        <taxon>Fungi</taxon>
        <taxon>Dikarya</taxon>
        <taxon>Ascomycota</taxon>
        <taxon>Pezizomycotina</taxon>
        <taxon>Dothideomycetes</taxon>
        <taxon>Dothideomycetidae</taxon>
        <taxon>Mycosphaerellales</taxon>
        <taxon>Mycosphaerellaceae</taxon>
        <taxon>Sphaerulina</taxon>
    </lineage>
</organism>
<dbReference type="GO" id="GO:0003849">
    <property type="term" value="F:3-deoxy-7-phosphoheptulonate synthase activity"/>
    <property type="evidence" value="ECO:0007669"/>
    <property type="project" value="UniProtKB-EC"/>
</dbReference>
<dbReference type="eggNOG" id="ENOG502QPP7">
    <property type="taxonomic scope" value="Eukaryota"/>
</dbReference>
<dbReference type="GO" id="GO:0009423">
    <property type="term" value="P:chorismate biosynthetic process"/>
    <property type="evidence" value="ECO:0007669"/>
    <property type="project" value="UniProtKB-UniPathway"/>
</dbReference>
<feature type="binding site" evidence="5">
    <location>
        <position position="341"/>
    </location>
    <ligand>
        <name>phosphoenolpyruvate</name>
        <dbReference type="ChEBI" id="CHEBI:58702"/>
    </ligand>
</feature>
<dbReference type="Pfam" id="PF01474">
    <property type="entry name" value="DAHP_synth_2"/>
    <property type="match status" value="1"/>
</dbReference>
<keyword evidence="5" id="KW-0170">Cobalt</keyword>
<dbReference type="GeneID" id="27898939"/>
<dbReference type="OrthoDB" id="2338at2759"/>